<dbReference type="InterPro" id="IPR006103">
    <property type="entry name" value="Glyco_hydro_2_cat"/>
</dbReference>
<keyword evidence="1" id="KW-0732">Signal</keyword>
<dbReference type="EMBL" id="JBHRTL010000004">
    <property type="protein sequence ID" value="MFC3154561.1"/>
    <property type="molecule type" value="Genomic_DNA"/>
</dbReference>
<reference evidence="4" key="1">
    <citation type="journal article" date="2019" name="Int. J. Syst. Evol. Microbiol.">
        <title>The Global Catalogue of Microorganisms (GCM) 10K type strain sequencing project: providing services to taxonomists for standard genome sequencing and annotation.</title>
        <authorList>
            <consortium name="The Broad Institute Genomics Platform"/>
            <consortium name="The Broad Institute Genome Sequencing Center for Infectious Disease"/>
            <person name="Wu L."/>
            <person name="Ma J."/>
        </authorList>
    </citation>
    <scope>NUCLEOTIDE SEQUENCE [LARGE SCALE GENOMIC DNA]</scope>
    <source>
        <strain evidence="4">KCTC 52141</strain>
    </source>
</reference>
<dbReference type="RefSeq" id="WP_382414866.1">
    <property type="nucleotide sequence ID" value="NZ_AP031500.1"/>
</dbReference>
<accession>A0ABV7HP00</accession>
<protein>
    <submittedName>
        <fullName evidence="3">Glycoside hydrolase family 2 TIM barrel-domain containing protein</fullName>
    </submittedName>
</protein>
<dbReference type="Gene3D" id="3.20.20.80">
    <property type="entry name" value="Glycosidases"/>
    <property type="match status" value="1"/>
</dbReference>
<comment type="caution">
    <text evidence="3">The sequence shown here is derived from an EMBL/GenBank/DDBJ whole genome shotgun (WGS) entry which is preliminary data.</text>
</comment>
<dbReference type="Pfam" id="PF02836">
    <property type="entry name" value="Glyco_hydro_2_C"/>
    <property type="match status" value="1"/>
</dbReference>
<name>A0ABV7HP00_9GAMM</name>
<sequence length="447" mass="49057">MFKNTLLGASLLVALACAPASFAVSAASAVAPPKHVEIVKRDGVYQLLVDGAPYDVKGVGLGGNAQGSLSLLTAAGGNSIRTWSANNAEAVLQDAADNGVMVALGFNTDKELHGFDYNDEAAVQAQFERLKKTVQAYKHHPNLLAWVVANEPNLLFNDDGSLKDVNPKVYQAIAEMIDYIHREDPNHPVTYAFAGAPERHIKTAMRYTPNVDFISLQLYGDVANLPEIIAGLNIDKPFMVTEYGAIGHWERPTTEWGRELEEPSGVKAATFSERLHQAFDNNPTGKVIGSFAFLWGQKQERTPTWYGMINADGKPNARVDELTRYWTGQYPSNRAPRATEITLNAQQAADSVYVKPGQPLTVKVAVSDEDPLRYEWQLLKEVDVRSQGGAYEKKPDAVAIATIKEQDGELSFTAPTAEGDYRIYAYIYDGKGKVGNANFPFYVKPQQ</sequence>
<keyword evidence="4" id="KW-1185">Reference proteome</keyword>
<organism evidence="3 4">
    <name type="scientific">Gilvimarinus japonicus</name>
    <dbReference type="NCBI Taxonomy" id="1796469"/>
    <lineage>
        <taxon>Bacteria</taxon>
        <taxon>Pseudomonadati</taxon>
        <taxon>Pseudomonadota</taxon>
        <taxon>Gammaproteobacteria</taxon>
        <taxon>Cellvibrionales</taxon>
        <taxon>Cellvibrionaceae</taxon>
        <taxon>Gilvimarinus</taxon>
    </lineage>
</organism>
<evidence type="ECO:0000313" key="3">
    <source>
        <dbReference type="EMBL" id="MFC3154561.1"/>
    </source>
</evidence>
<dbReference type="InterPro" id="IPR017853">
    <property type="entry name" value="GH"/>
</dbReference>
<dbReference type="SUPFAM" id="SSF51445">
    <property type="entry name" value="(Trans)glycosidases"/>
    <property type="match status" value="1"/>
</dbReference>
<dbReference type="Proteomes" id="UP001595548">
    <property type="component" value="Unassembled WGS sequence"/>
</dbReference>
<feature type="domain" description="Glycoside hydrolase family 2 catalytic" evidence="2">
    <location>
        <begin position="95"/>
        <end position="326"/>
    </location>
</feature>
<feature type="signal peptide" evidence="1">
    <location>
        <begin position="1"/>
        <end position="26"/>
    </location>
</feature>
<dbReference type="GO" id="GO:0016787">
    <property type="term" value="F:hydrolase activity"/>
    <property type="evidence" value="ECO:0007669"/>
    <property type="project" value="UniProtKB-KW"/>
</dbReference>
<evidence type="ECO:0000256" key="1">
    <source>
        <dbReference type="SAM" id="SignalP"/>
    </source>
</evidence>
<evidence type="ECO:0000259" key="2">
    <source>
        <dbReference type="Pfam" id="PF02836"/>
    </source>
</evidence>
<evidence type="ECO:0000313" key="4">
    <source>
        <dbReference type="Proteomes" id="UP001595548"/>
    </source>
</evidence>
<keyword evidence="3" id="KW-0378">Hydrolase</keyword>
<feature type="chain" id="PRO_5045416266" evidence="1">
    <location>
        <begin position="27"/>
        <end position="447"/>
    </location>
</feature>
<dbReference type="PROSITE" id="PS51257">
    <property type="entry name" value="PROKAR_LIPOPROTEIN"/>
    <property type="match status" value="1"/>
</dbReference>
<gene>
    <name evidence="3" type="ORF">ACFOEB_05045</name>
</gene>
<proteinExistence type="predicted"/>